<accession>A0AAV4VNA8</accession>
<keyword evidence="2" id="KW-0853">WD repeat</keyword>
<dbReference type="Proteomes" id="UP001054837">
    <property type="component" value="Unassembled WGS sequence"/>
</dbReference>
<gene>
    <name evidence="5" type="ORF">CDAR_561701</name>
</gene>
<evidence type="ECO:0000256" key="2">
    <source>
        <dbReference type="ARBA" id="ARBA00022574"/>
    </source>
</evidence>
<comment type="subcellular location">
    <subcellularLocation>
        <location evidence="1">Cell projection</location>
        <location evidence="1">Cilium</location>
    </subcellularLocation>
</comment>
<dbReference type="GO" id="GO:0031514">
    <property type="term" value="C:motile cilium"/>
    <property type="evidence" value="ECO:0007669"/>
    <property type="project" value="TreeGrafter"/>
</dbReference>
<evidence type="ECO:0000313" key="6">
    <source>
        <dbReference type="Proteomes" id="UP001054837"/>
    </source>
</evidence>
<keyword evidence="3" id="KW-0677">Repeat</keyword>
<evidence type="ECO:0000256" key="1">
    <source>
        <dbReference type="ARBA" id="ARBA00004138"/>
    </source>
</evidence>
<dbReference type="SUPFAM" id="SSF50978">
    <property type="entry name" value="WD40 repeat-like"/>
    <property type="match status" value="1"/>
</dbReference>
<proteinExistence type="predicted"/>
<dbReference type="InterPro" id="IPR050630">
    <property type="entry name" value="WD_repeat_EMAP"/>
</dbReference>
<dbReference type="EMBL" id="BPLQ01013338">
    <property type="protein sequence ID" value="GIY71439.1"/>
    <property type="molecule type" value="Genomic_DNA"/>
</dbReference>
<organism evidence="5 6">
    <name type="scientific">Caerostris darwini</name>
    <dbReference type="NCBI Taxonomy" id="1538125"/>
    <lineage>
        <taxon>Eukaryota</taxon>
        <taxon>Metazoa</taxon>
        <taxon>Ecdysozoa</taxon>
        <taxon>Arthropoda</taxon>
        <taxon>Chelicerata</taxon>
        <taxon>Arachnida</taxon>
        <taxon>Araneae</taxon>
        <taxon>Araneomorphae</taxon>
        <taxon>Entelegynae</taxon>
        <taxon>Araneoidea</taxon>
        <taxon>Araneidae</taxon>
        <taxon>Caerostris</taxon>
    </lineage>
</organism>
<dbReference type="InterPro" id="IPR036322">
    <property type="entry name" value="WD40_repeat_dom_sf"/>
</dbReference>
<evidence type="ECO:0000313" key="5">
    <source>
        <dbReference type="EMBL" id="GIY71439.1"/>
    </source>
</evidence>
<keyword evidence="6" id="KW-1185">Reference proteome</keyword>
<dbReference type="Gene3D" id="2.130.10.10">
    <property type="entry name" value="YVTN repeat-like/Quinoprotein amine dehydrogenase"/>
    <property type="match status" value="1"/>
</dbReference>
<protein>
    <submittedName>
        <fullName evidence="5">Uncharacterized protein</fullName>
    </submittedName>
</protein>
<sequence length="169" mass="18988">MPDVHLEEATIIQLDIEERERNIFVYFSLFQKLHWVFGHNTNVTPINISTSTVKAVFFTSGAIGVYYNWIEKTQMMFFGHSNDIISSAATTDKIYLASADYGPKNALIIWHAKSGNIAFTMSNKYPDGGVIWMCFSEDNNMLLTLSGEIPQDEGGIISSVVNLTSLYDE</sequence>
<feature type="non-terminal residue" evidence="5">
    <location>
        <position position="169"/>
    </location>
</feature>
<dbReference type="AlphaFoldDB" id="A0AAV4VNA8"/>
<evidence type="ECO:0000256" key="3">
    <source>
        <dbReference type="ARBA" id="ARBA00022737"/>
    </source>
</evidence>
<name>A0AAV4VNA8_9ARAC</name>
<comment type="caution">
    <text evidence="5">The sequence shown here is derived from an EMBL/GenBank/DDBJ whole genome shotgun (WGS) entry which is preliminary data.</text>
</comment>
<evidence type="ECO:0000256" key="4">
    <source>
        <dbReference type="ARBA" id="ARBA00023273"/>
    </source>
</evidence>
<dbReference type="InterPro" id="IPR015943">
    <property type="entry name" value="WD40/YVTN_repeat-like_dom_sf"/>
</dbReference>
<dbReference type="PANTHER" id="PTHR13720:SF13">
    <property type="entry name" value="CILIA- AND FLAGELLA-ASSOCIATED PROTEIN 251"/>
    <property type="match status" value="1"/>
</dbReference>
<dbReference type="PANTHER" id="PTHR13720">
    <property type="entry name" value="WD-40 REPEAT PROTEIN"/>
    <property type="match status" value="1"/>
</dbReference>
<reference evidence="5 6" key="1">
    <citation type="submission" date="2021-06" db="EMBL/GenBank/DDBJ databases">
        <title>Caerostris darwini draft genome.</title>
        <authorList>
            <person name="Kono N."/>
            <person name="Arakawa K."/>
        </authorList>
    </citation>
    <scope>NUCLEOTIDE SEQUENCE [LARGE SCALE GENOMIC DNA]</scope>
</reference>
<keyword evidence="4" id="KW-0966">Cell projection</keyword>